<evidence type="ECO:0000256" key="1">
    <source>
        <dbReference type="SAM" id="Phobius"/>
    </source>
</evidence>
<keyword evidence="1" id="KW-0472">Membrane</keyword>
<proteinExistence type="predicted"/>
<dbReference type="Proteomes" id="UP000176303">
    <property type="component" value="Unassembled WGS sequence"/>
</dbReference>
<name>A0A1F7U477_9BACT</name>
<dbReference type="STRING" id="1802391.A3D72_02450"/>
<dbReference type="EMBL" id="MGDZ01000043">
    <property type="protein sequence ID" value="OGL73055.1"/>
    <property type="molecule type" value="Genomic_DNA"/>
</dbReference>
<evidence type="ECO:0000313" key="2">
    <source>
        <dbReference type="EMBL" id="OGL73055.1"/>
    </source>
</evidence>
<gene>
    <name evidence="2" type="ORF">A3D72_02450</name>
</gene>
<reference evidence="2 3" key="1">
    <citation type="journal article" date="2016" name="Nat. Commun.">
        <title>Thousands of microbial genomes shed light on interconnected biogeochemical processes in an aquifer system.</title>
        <authorList>
            <person name="Anantharaman K."/>
            <person name="Brown C.T."/>
            <person name="Hug L.A."/>
            <person name="Sharon I."/>
            <person name="Castelle C.J."/>
            <person name="Probst A.J."/>
            <person name="Thomas B.C."/>
            <person name="Singh A."/>
            <person name="Wilkins M.J."/>
            <person name="Karaoz U."/>
            <person name="Brodie E.L."/>
            <person name="Williams K.H."/>
            <person name="Hubbard S.S."/>
            <person name="Banfield J.F."/>
        </authorList>
    </citation>
    <scope>NUCLEOTIDE SEQUENCE [LARGE SCALE GENOMIC DNA]</scope>
</reference>
<accession>A0A1F7U477</accession>
<keyword evidence="1" id="KW-0812">Transmembrane</keyword>
<evidence type="ECO:0000313" key="3">
    <source>
        <dbReference type="Proteomes" id="UP000176303"/>
    </source>
</evidence>
<protein>
    <submittedName>
        <fullName evidence="2">Uncharacterized protein</fullName>
    </submittedName>
</protein>
<organism evidence="2 3">
    <name type="scientific">Candidatus Uhrbacteria bacterium RIFCSPHIGHO2_02_FULL_57_19</name>
    <dbReference type="NCBI Taxonomy" id="1802391"/>
    <lineage>
        <taxon>Bacteria</taxon>
        <taxon>Candidatus Uhriibacteriota</taxon>
    </lineage>
</organism>
<keyword evidence="1" id="KW-1133">Transmembrane helix</keyword>
<feature type="transmembrane region" description="Helical" evidence="1">
    <location>
        <begin position="72"/>
        <end position="95"/>
    </location>
</feature>
<sequence>MRKGIALIISLLLIFSGAVFVRGAAGLAHDAHAGSMAADACGDQGCGSSSQDAGQSCARHCLSMGITEAAGALPVASVVLGTALVFVLALVAPFGTSGGLHQKFRGHLEKILLRRRLASVILIN</sequence>
<comment type="caution">
    <text evidence="2">The sequence shown here is derived from an EMBL/GenBank/DDBJ whole genome shotgun (WGS) entry which is preliminary data.</text>
</comment>
<dbReference type="AlphaFoldDB" id="A0A1F7U477"/>